<dbReference type="PROSITE" id="PS00028">
    <property type="entry name" value="ZINC_FINGER_C2H2_1"/>
    <property type="match status" value="3"/>
</dbReference>
<dbReference type="PANTHER" id="PTHR24376:SF235">
    <property type="entry name" value="C2H2-TYPE DOMAIN-CONTAINING PROTEIN"/>
    <property type="match status" value="1"/>
</dbReference>
<dbReference type="InterPro" id="IPR013087">
    <property type="entry name" value="Znf_C2H2_type"/>
</dbReference>
<evidence type="ECO:0000313" key="10">
    <source>
        <dbReference type="EMBL" id="CAG6637975.1"/>
    </source>
</evidence>
<dbReference type="Pfam" id="PF00096">
    <property type="entry name" value="zf-C2H2"/>
    <property type="match status" value="1"/>
</dbReference>
<evidence type="ECO:0000256" key="8">
    <source>
        <dbReference type="SAM" id="MobiDB-lite"/>
    </source>
</evidence>
<comment type="subcellular location">
    <subcellularLocation>
        <location evidence="1">Nucleus</location>
    </subcellularLocation>
</comment>
<name>A0A8D8QTC7_9HEMI</name>
<feature type="compositionally biased region" description="Low complexity" evidence="8">
    <location>
        <begin position="439"/>
        <end position="451"/>
    </location>
</feature>
<reference evidence="10" key="1">
    <citation type="submission" date="2021-05" db="EMBL/GenBank/DDBJ databases">
        <authorList>
            <person name="Alioto T."/>
            <person name="Alioto T."/>
            <person name="Gomez Garrido J."/>
        </authorList>
    </citation>
    <scope>NUCLEOTIDE SEQUENCE</scope>
</reference>
<sequence length="1044" mass="115726">MDYSGTVDYDVNTPFKYEGDEAETVPQSDEGGVDDPSRVPVHHHQDDLIYPPLDFATPTPQAMDNPHSVPSSNTHLLDSQHTQSLGDSGTSLITSTNSHHLSNNISRSGNTVGDTTTLTMETESIIHETENQPPSSPESEDMPLARRTAPARRGRGRPARSTRTNKSFAEADDEEEEEFDQKPPKGLFVLDSTPSPPLLGTQSIFSSLVQKERRTQLTKGAKKKKKTEPEFCRFCFTNELSLQKVRTVKLPSTSSHPPNTKFTSLVPSVIESVQLGLNDKWTNPSFGLVCDECVQVFSSFAEFRTNVETNDTLLRKLYCKSKAKSKKPPPSAPVTPTPTPPPSSGKGGKRGKAKPDPSSADDSEAVSTVSTKQKKPGRRGRPPKASAVTDDDDYETDGYLSSVSKTSRKSTTSRKGSKKKRGVTTDDDTDGYLSSVSRKSTTVTNTSAAAKNAKKKRRYNSDSDNEDVKSDVSDGMDFGGPTPYESSDDMSRDSSVSRTKLTENRTSAAGHSILGLGDSLCQDEDDNSDVDEARATFSTNITVKKEDGCDVIVKSEPMGNDYMDLTPSTRPSRRYARDSDSDAGGDSNSNFGNHFLSNQNKPTSVRAASLKTVLESNLGTLVNKSSAKSQNYLAMIMKNYENRSIASMEQSVVHEEVKENPSDVEDKPLSKRKTKRRGREKGSSGGSTVTVKKEREKSVERKPRRKSIADSSDPEYQEEVESEPTIERRRKERRERKKKKKKEKVKRVFKPASGNATGDEMSDFAFSSYDSDSSESSMSEREMFGPIIYKCRHCEVTFRTYELLLRHLTGKHGGFESAALCFICGFYHKHKKMIYRHIKEHIEPKKMEKKVCDICSAEVIHLGTHQKVAHSGVTYNCKFCSMKFTRVGQMNIHIKTVHLKHMLEKKFVCQYCNKEFPFQGYLNKHMKTHNHHGNGPGGGGGQTVYTCKTCGLTFNNKHLFRNHKLVCGANQNNTVPPPLAPAHPSTSSMSEQDVLQQQLQHSQAAQVAAQAQQAAQQAAAELSIHQIQSASFPLKLERASMYYF</sequence>
<feature type="region of interest" description="Disordered" evidence="8">
    <location>
        <begin position="126"/>
        <end position="195"/>
    </location>
</feature>
<dbReference type="GO" id="GO:0008270">
    <property type="term" value="F:zinc ion binding"/>
    <property type="evidence" value="ECO:0007669"/>
    <property type="project" value="UniProtKB-KW"/>
</dbReference>
<feature type="compositionally biased region" description="Basic and acidic residues" evidence="8">
    <location>
        <begin position="652"/>
        <end position="669"/>
    </location>
</feature>
<feature type="compositionally biased region" description="Basic residues" evidence="8">
    <location>
        <begin position="149"/>
        <end position="160"/>
    </location>
</feature>
<evidence type="ECO:0000256" key="6">
    <source>
        <dbReference type="ARBA" id="ARBA00023242"/>
    </source>
</evidence>
<feature type="region of interest" description="Disordered" evidence="8">
    <location>
        <begin position="555"/>
        <end position="603"/>
    </location>
</feature>
<keyword evidence="6" id="KW-0539">Nucleus</keyword>
<dbReference type="SMART" id="SM00355">
    <property type="entry name" value="ZnF_C2H2"/>
    <property type="match status" value="6"/>
</dbReference>
<dbReference type="SUPFAM" id="SSF57667">
    <property type="entry name" value="beta-beta-alpha zinc fingers"/>
    <property type="match status" value="1"/>
</dbReference>
<dbReference type="FunFam" id="3.30.160.60:FF:000110">
    <property type="entry name" value="Zinc finger protein-like"/>
    <property type="match status" value="1"/>
</dbReference>
<dbReference type="SMART" id="SM00868">
    <property type="entry name" value="zf-AD"/>
    <property type="match status" value="1"/>
</dbReference>
<keyword evidence="5" id="KW-0862">Zinc</keyword>
<dbReference type="Gene3D" id="3.30.160.60">
    <property type="entry name" value="Classic Zinc Finger"/>
    <property type="match status" value="2"/>
</dbReference>
<feature type="domain" description="C2H2-type" evidence="9">
    <location>
        <begin position="875"/>
        <end position="906"/>
    </location>
</feature>
<dbReference type="PROSITE" id="PS50157">
    <property type="entry name" value="ZINC_FINGER_C2H2_2"/>
    <property type="match status" value="3"/>
</dbReference>
<dbReference type="PANTHER" id="PTHR24376">
    <property type="entry name" value="ZINC FINGER PROTEIN"/>
    <property type="match status" value="1"/>
</dbReference>
<feature type="compositionally biased region" description="Basic residues" evidence="8">
    <location>
        <begin position="728"/>
        <end position="749"/>
    </location>
</feature>
<feature type="region of interest" description="Disordered" evidence="8">
    <location>
        <begin position="651"/>
        <end position="763"/>
    </location>
</feature>
<feature type="domain" description="C2H2-type" evidence="9">
    <location>
        <begin position="907"/>
        <end position="936"/>
    </location>
</feature>
<protein>
    <submittedName>
        <fullName evidence="10">Transcription factor E4F1</fullName>
    </submittedName>
</protein>
<feature type="compositionally biased region" description="Acidic residues" evidence="8">
    <location>
        <begin position="170"/>
        <end position="179"/>
    </location>
</feature>
<keyword evidence="2" id="KW-0479">Metal-binding</keyword>
<accession>A0A8D8QTC7</accession>
<feature type="compositionally biased region" description="Acidic residues" evidence="8">
    <location>
        <begin position="712"/>
        <end position="724"/>
    </location>
</feature>
<feature type="region of interest" description="Disordered" evidence="8">
    <location>
        <begin position="322"/>
        <end position="505"/>
    </location>
</feature>
<evidence type="ECO:0000256" key="3">
    <source>
        <dbReference type="ARBA" id="ARBA00022737"/>
    </source>
</evidence>
<evidence type="ECO:0000256" key="7">
    <source>
        <dbReference type="PROSITE-ProRule" id="PRU00042"/>
    </source>
</evidence>
<evidence type="ECO:0000259" key="9">
    <source>
        <dbReference type="PROSITE" id="PS50157"/>
    </source>
</evidence>
<evidence type="ECO:0000256" key="1">
    <source>
        <dbReference type="ARBA" id="ARBA00004123"/>
    </source>
</evidence>
<feature type="compositionally biased region" description="Polar residues" evidence="8">
    <location>
        <begin position="984"/>
        <end position="995"/>
    </location>
</feature>
<dbReference type="GO" id="GO:0005634">
    <property type="term" value="C:nucleus"/>
    <property type="evidence" value="ECO:0007669"/>
    <property type="project" value="UniProtKB-SubCell"/>
</dbReference>
<feature type="compositionally biased region" description="Basic residues" evidence="8">
    <location>
        <begin position="372"/>
        <end position="382"/>
    </location>
</feature>
<feature type="region of interest" description="Disordered" evidence="8">
    <location>
        <begin position="972"/>
        <end position="997"/>
    </location>
</feature>
<feature type="compositionally biased region" description="Basic residues" evidence="8">
    <location>
        <begin position="670"/>
        <end position="679"/>
    </location>
</feature>
<keyword evidence="4 7" id="KW-0863">Zinc-finger</keyword>
<keyword evidence="3" id="KW-0677">Repeat</keyword>
<feature type="region of interest" description="Disordered" evidence="8">
    <location>
        <begin position="64"/>
        <end position="90"/>
    </location>
</feature>
<feature type="compositionally biased region" description="Basic residues" evidence="8">
    <location>
        <begin position="406"/>
        <end position="422"/>
    </location>
</feature>
<organism evidence="10">
    <name type="scientific">Cacopsylla melanoneura</name>
    <dbReference type="NCBI Taxonomy" id="428564"/>
    <lineage>
        <taxon>Eukaryota</taxon>
        <taxon>Metazoa</taxon>
        <taxon>Ecdysozoa</taxon>
        <taxon>Arthropoda</taxon>
        <taxon>Hexapoda</taxon>
        <taxon>Insecta</taxon>
        <taxon>Pterygota</taxon>
        <taxon>Neoptera</taxon>
        <taxon>Paraneoptera</taxon>
        <taxon>Hemiptera</taxon>
        <taxon>Sternorrhyncha</taxon>
        <taxon>Psylloidea</taxon>
        <taxon>Psyllidae</taxon>
        <taxon>Psyllinae</taxon>
        <taxon>Cacopsylla</taxon>
    </lineage>
</organism>
<dbReference type="InterPro" id="IPR036236">
    <property type="entry name" value="Znf_C2H2_sf"/>
</dbReference>
<dbReference type="InterPro" id="IPR012934">
    <property type="entry name" value="Znf_AD"/>
</dbReference>
<feature type="compositionally biased region" description="Pro residues" evidence="8">
    <location>
        <begin position="328"/>
        <end position="343"/>
    </location>
</feature>
<evidence type="ECO:0000256" key="2">
    <source>
        <dbReference type="ARBA" id="ARBA00022723"/>
    </source>
</evidence>
<dbReference type="AlphaFoldDB" id="A0A8D8QTC7"/>
<feature type="domain" description="C2H2-type" evidence="9">
    <location>
        <begin position="789"/>
        <end position="817"/>
    </location>
</feature>
<evidence type="ECO:0000256" key="5">
    <source>
        <dbReference type="ARBA" id="ARBA00022833"/>
    </source>
</evidence>
<feature type="region of interest" description="Disordered" evidence="8">
    <location>
        <begin position="1"/>
        <end position="44"/>
    </location>
</feature>
<feature type="region of interest" description="Disordered" evidence="8">
    <location>
        <begin position="97"/>
        <end position="116"/>
    </location>
</feature>
<feature type="compositionally biased region" description="Basic and acidic residues" evidence="8">
    <location>
        <begin position="691"/>
        <end position="701"/>
    </location>
</feature>
<evidence type="ECO:0000256" key="4">
    <source>
        <dbReference type="ARBA" id="ARBA00022771"/>
    </source>
</evidence>
<feature type="compositionally biased region" description="Low complexity" evidence="8">
    <location>
        <begin position="582"/>
        <end position="593"/>
    </location>
</feature>
<proteinExistence type="predicted"/>
<dbReference type="EMBL" id="HBUF01100800">
    <property type="protein sequence ID" value="CAG6637975.1"/>
    <property type="molecule type" value="Transcribed_RNA"/>
</dbReference>